<evidence type="ECO:0000256" key="9">
    <source>
        <dbReference type="ARBA" id="ARBA00022786"/>
    </source>
</evidence>
<dbReference type="GO" id="GO:0061630">
    <property type="term" value="F:ubiquitin protein ligase activity"/>
    <property type="evidence" value="ECO:0007669"/>
    <property type="project" value="UniProtKB-EC"/>
</dbReference>
<reference evidence="17" key="1">
    <citation type="submission" date="2023-10" db="EMBL/GenBank/DDBJ databases">
        <title>Chromosome-level genome of the transformable northern wattle, Acacia crassicarpa.</title>
        <authorList>
            <person name="Massaro I."/>
            <person name="Sinha N.R."/>
            <person name="Poethig S."/>
            <person name="Leichty A.R."/>
        </authorList>
    </citation>
    <scope>NUCLEOTIDE SEQUENCE</scope>
    <source>
        <strain evidence="17">Acra3RX</strain>
        <tissue evidence="17">Leaf</tissue>
    </source>
</reference>
<comment type="catalytic activity">
    <reaction evidence="1">
        <text>S-ubiquitinyl-[E2 ubiquitin-conjugating enzyme]-L-cysteine + [acceptor protein]-L-lysine = [E2 ubiquitin-conjugating enzyme]-L-cysteine + N(6)-ubiquitinyl-[acceptor protein]-L-lysine.</text>
        <dbReference type="EC" id="2.3.2.27"/>
    </reaction>
</comment>
<comment type="pathway">
    <text evidence="3">Protein modification; protein ubiquitination.</text>
</comment>
<evidence type="ECO:0000256" key="2">
    <source>
        <dbReference type="ARBA" id="ARBA00004167"/>
    </source>
</evidence>
<proteinExistence type="inferred from homology"/>
<dbReference type="CDD" id="cd16461">
    <property type="entry name" value="RING-H2_EL5-like"/>
    <property type="match status" value="1"/>
</dbReference>
<comment type="similarity">
    <text evidence="13">Belongs to the RING-type zinc finger family. ATL subfamily.</text>
</comment>
<keyword evidence="5" id="KW-0808">Transferase</keyword>
<comment type="caution">
    <text evidence="17">The sequence shown here is derived from an EMBL/GenBank/DDBJ whole genome shotgun (WGS) entry which is preliminary data.</text>
</comment>
<dbReference type="Gene3D" id="3.30.40.10">
    <property type="entry name" value="Zinc/RING finger domain, C3HC4 (zinc finger)"/>
    <property type="match status" value="1"/>
</dbReference>
<accession>A0AAE1IQ47</accession>
<keyword evidence="12 15" id="KW-0472">Membrane</keyword>
<keyword evidence="10" id="KW-0862">Zinc</keyword>
<dbReference type="GO" id="GO:0016567">
    <property type="term" value="P:protein ubiquitination"/>
    <property type="evidence" value="ECO:0007669"/>
    <property type="project" value="InterPro"/>
</dbReference>
<name>A0AAE1IQ47_9FABA</name>
<dbReference type="SUPFAM" id="SSF57850">
    <property type="entry name" value="RING/U-box"/>
    <property type="match status" value="1"/>
</dbReference>
<evidence type="ECO:0000256" key="13">
    <source>
        <dbReference type="ARBA" id="ARBA00024209"/>
    </source>
</evidence>
<evidence type="ECO:0000259" key="16">
    <source>
        <dbReference type="PROSITE" id="PS50089"/>
    </source>
</evidence>
<keyword evidence="7" id="KW-0479">Metal-binding</keyword>
<evidence type="ECO:0000256" key="14">
    <source>
        <dbReference type="PROSITE-ProRule" id="PRU00175"/>
    </source>
</evidence>
<comment type="subcellular location">
    <subcellularLocation>
        <location evidence="2">Membrane</location>
        <topology evidence="2">Single-pass membrane protein</topology>
    </subcellularLocation>
</comment>
<evidence type="ECO:0000256" key="8">
    <source>
        <dbReference type="ARBA" id="ARBA00022771"/>
    </source>
</evidence>
<evidence type="ECO:0000256" key="7">
    <source>
        <dbReference type="ARBA" id="ARBA00022723"/>
    </source>
</evidence>
<evidence type="ECO:0000256" key="1">
    <source>
        <dbReference type="ARBA" id="ARBA00000900"/>
    </source>
</evidence>
<evidence type="ECO:0000256" key="15">
    <source>
        <dbReference type="SAM" id="Phobius"/>
    </source>
</evidence>
<sequence>MADSPSPSPSPSSVTAAAATTTTLHHHPSAFDLTILLAAIVCAVLCALGLNTMLHCVFQCAVIEPIQWIASRRINSGLKKKDMVALPTSTFYAHPTSSSSSTATNCAICLADFSDGDRIRFLPKCSHTFHVACIDKWLLSHSSCPTCRHFLKSSADSLDTLHLVIP</sequence>
<evidence type="ECO:0000256" key="4">
    <source>
        <dbReference type="ARBA" id="ARBA00012483"/>
    </source>
</evidence>
<feature type="domain" description="RING-type" evidence="16">
    <location>
        <begin position="106"/>
        <end position="148"/>
    </location>
</feature>
<dbReference type="Proteomes" id="UP001293593">
    <property type="component" value="Unassembled WGS sequence"/>
</dbReference>
<dbReference type="PANTHER" id="PTHR46905:SF22">
    <property type="entry name" value="RING-TYPE E3 UBIQUITIN TRANSFERASE"/>
    <property type="match status" value="1"/>
</dbReference>
<evidence type="ECO:0000256" key="5">
    <source>
        <dbReference type="ARBA" id="ARBA00022679"/>
    </source>
</evidence>
<dbReference type="InterPro" id="IPR001841">
    <property type="entry name" value="Znf_RING"/>
</dbReference>
<dbReference type="EC" id="2.3.2.27" evidence="4"/>
<keyword evidence="9" id="KW-0833">Ubl conjugation pathway</keyword>
<keyword evidence="18" id="KW-1185">Reference proteome</keyword>
<dbReference type="SMART" id="SM00184">
    <property type="entry name" value="RING"/>
    <property type="match status" value="1"/>
</dbReference>
<evidence type="ECO:0000256" key="6">
    <source>
        <dbReference type="ARBA" id="ARBA00022692"/>
    </source>
</evidence>
<feature type="transmembrane region" description="Helical" evidence="15">
    <location>
        <begin position="35"/>
        <end position="63"/>
    </location>
</feature>
<dbReference type="GO" id="GO:0008270">
    <property type="term" value="F:zinc ion binding"/>
    <property type="evidence" value="ECO:0007669"/>
    <property type="project" value="UniProtKB-KW"/>
</dbReference>
<evidence type="ECO:0000256" key="3">
    <source>
        <dbReference type="ARBA" id="ARBA00004906"/>
    </source>
</evidence>
<dbReference type="InterPro" id="IPR013083">
    <property type="entry name" value="Znf_RING/FYVE/PHD"/>
</dbReference>
<dbReference type="Pfam" id="PF13639">
    <property type="entry name" value="zf-RING_2"/>
    <property type="match status" value="1"/>
</dbReference>
<dbReference type="EMBL" id="JAWXYG010000014">
    <property type="protein sequence ID" value="KAK4254628.1"/>
    <property type="molecule type" value="Genomic_DNA"/>
</dbReference>
<dbReference type="GO" id="GO:0016020">
    <property type="term" value="C:membrane"/>
    <property type="evidence" value="ECO:0007669"/>
    <property type="project" value="UniProtKB-SubCell"/>
</dbReference>
<protein>
    <recommendedName>
        <fullName evidence="4">RING-type E3 ubiquitin transferase</fullName>
        <ecNumber evidence="4">2.3.2.27</ecNumber>
    </recommendedName>
</protein>
<evidence type="ECO:0000256" key="11">
    <source>
        <dbReference type="ARBA" id="ARBA00022989"/>
    </source>
</evidence>
<dbReference type="PANTHER" id="PTHR46905">
    <property type="entry name" value="RING-H2 FINGER PROTEIN ATL78"/>
    <property type="match status" value="1"/>
</dbReference>
<evidence type="ECO:0000313" key="18">
    <source>
        <dbReference type="Proteomes" id="UP001293593"/>
    </source>
</evidence>
<dbReference type="AlphaFoldDB" id="A0AAE1IQ47"/>
<evidence type="ECO:0000256" key="10">
    <source>
        <dbReference type="ARBA" id="ARBA00022833"/>
    </source>
</evidence>
<organism evidence="17 18">
    <name type="scientific">Acacia crassicarpa</name>
    <name type="common">northern wattle</name>
    <dbReference type="NCBI Taxonomy" id="499986"/>
    <lineage>
        <taxon>Eukaryota</taxon>
        <taxon>Viridiplantae</taxon>
        <taxon>Streptophyta</taxon>
        <taxon>Embryophyta</taxon>
        <taxon>Tracheophyta</taxon>
        <taxon>Spermatophyta</taxon>
        <taxon>Magnoliopsida</taxon>
        <taxon>eudicotyledons</taxon>
        <taxon>Gunneridae</taxon>
        <taxon>Pentapetalae</taxon>
        <taxon>rosids</taxon>
        <taxon>fabids</taxon>
        <taxon>Fabales</taxon>
        <taxon>Fabaceae</taxon>
        <taxon>Caesalpinioideae</taxon>
        <taxon>mimosoid clade</taxon>
        <taxon>Acacieae</taxon>
        <taxon>Acacia</taxon>
    </lineage>
</organism>
<keyword evidence="8 14" id="KW-0863">Zinc-finger</keyword>
<dbReference type="PROSITE" id="PS50089">
    <property type="entry name" value="ZF_RING_2"/>
    <property type="match status" value="1"/>
</dbReference>
<keyword evidence="11 15" id="KW-1133">Transmembrane helix</keyword>
<evidence type="ECO:0000256" key="12">
    <source>
        <dbReference type="ARBA" id="ARBA00023136"/>
    </source>
</evidence>
<keyword evidence="6 15" id="KW-0812">Transmembrane</keyword>
<dbReference type="FunFam" id="3.30.40.10:FF:000187">
    <property type="entry name" value="E3 ubiquitin-protein ligase ATL6"/>
    <property type="match status" value="1"/>
</dbReference>
<gene>
    <name evidence="17" type="ORF">QN277_009984</name>
</gene>
<dbReference type="InterPro" id="IPR044602">
    <property type="entry name" value="ATL10/ATL72-79-like"/>
</dbReference>
<evidence type="ECO:0000313" key="17">
    <source>
        <dbReference type="EMBL" id="KAK4254628.1"/>
    </source>
</evidence>